<reference evidence="3" key="1">
    <citation type="submission" date="2010-08" db="EMBL/GenBank/DDBJ databases">
        <authorList>
            <consortium name="Caenorhabditis japonica Sequencing Consortium"/>
            <person name="Wilson R.K."/>
        </authorList>
    </citation>
    <scope>NUCLEOTIDE SEQUENCE [LARGE SCALE GENOMIC DNA]</scope>
    <source>
        <strain evidence="3">DF5081</strain>
    </source>
</reference>
<name>A0A8R1E3T1_CAEJA</name>
<feature type="compositionally biased region" description="Polar residues" evidence="1">
    <location>
        <begin position="12"/>
        <end position="24"/>
    </location>
</feature>
<protein>
    <submittedName>
        <fullName evidence="2">Uncharacterized protein</fullName>
    </submittedName>
</protein>
<dbReference type="Proteomes" id="UP000005237">
    <property type="component" value="Unassembled WGS sequence"/>
</dbReference>
<keyword evidence="3" id="KW-1185">Reference proteome</keyword>
<organism evidence="2 3">
    <name type="scientific">Caenorhabditis japonica</name>
    <dbReference type="NCBI Taxonomy" id="281687"/>
    <lineage>
        <taxon>Eukaryota</taxon>
        <taxon>Metazoa</taxon>
        <taxon>Ecdysozoa</taxon>
        <taxon>Nematoda</taxon>
        <taxon>Chromadorea</taxon>
        <taxon>Rhabditida</taxon>
        <taxon>Rhabditina</taxon>
        <taxon>Rhabditomorpha</taxon>
        <taxon>Rhabditoidea</taxon>
        <taxon>Rhabditidae</taxon>
        <taxon>Peloderinae</taxon>
        <taxon>Caenorhabditis</taxon>
    </lineage>
</organism>
<evidence type="ECO:0000313" key="3">
    <source>
        <dbReference type="Proteomes" id="UP000005237"/>
    </source>
</evidence>
<reference evidence="2" key="2">
    <citation type="submission" date="2022-06" db="UniProtKB">
        <authorList>
            <consortium name="EnsemblMetazoa"/>
        </authorList>
    </citation>
    <scope>IDENTIFICATION</scope>
    <source>
        <strain evidence="2">DF5081</strain>
    </source>
</reference>
<proteinExistence type="predicted"/>
<dbReference type="EnsemblMetazoa" id="CJA20986.1">
    <property type="protein sequence ID" value="CJA20986.1"/>
    <property type="gene ID" value="WBGene00176558"/>
</dbReference>
<evidence type="ECO:0000313" key="2">
    <source>
        <dbReference type="EnsemblMetazoa" id="CJA20986.1"/>
    </source>
</evidence>
<sequence length="143" mass="16221">MKLITRTAKPGPTTQRSRTHSGTSLGPREELLRESIRDQVASVPYAYWTHEETWDGAKRIAASLQKKPEVVLKAIYNRRNFVNRKIGMALVKFEVVDINSPQINDIADMVQTIACNVIHFLQTHREKISAEILAKHVSVTTKN</sequence>
<evidence type="ECO:0000256" key="1">
    <source>
        <dbReference type="SAM" id="MobiDB-lite"/>
    </source>
</evidence>
<accession>A0A8R1E3T1</accession>
<feature type="region of interest" description="Disordered" evidence="1">
    <location>
        <begin position="1"/>
        <end position="28"/>
    </location>
</feature>
<dbReference type="AlphaFoldDB" id="A0A8R1E3T1"/>